<protein>
    <submittedName>
        <fullName evidence="2">Uncharacterized protein</fullName>
    </submittedName>
</protein>
<dbReference type="AlphaFoldDB" id="A0A915JDT5"/>
<keyword evidence="1" id="KW-1185">Reference proteome</keyword>
<reference evidence="2" key="1">
    <citation type="submission" date="2022-11" db="UniProtKB">
        <authorList>
            <consortium name="WormBaseParasite"/>
        </authorList>
    </citation>
    <scope>IDENTIFICATION</scope>
</reference>
<dbReference type="InterPro" id="IPR025048">
    <property type="entry name" value="DUF3987"/>
</dbReference>
<evidence type="ECO:0000313" key="1">
    <source>
        <dbReference type="Proteomes" id="UP000887565"/>
    </source>
</evidence>
<dbReference type="Pfam" id="PF13148">
    <property type="entry name" value="DUF3987"/>
    <property type="match status" value="1"/>
</dbReference>
<name>A0A915JDT5_ROMCU</name>
<dbReference type="Proteomes" id="UP000887565">
    <property type="component" value="Unplaced"/>
</dbReference>
<proteinExistence type="predicted"/>
<accession>A0A915JDT5</accession>
<dbReference type="WBParaSite" id="nRc.2.0.1.t24679-RA">
    <property type="protein sequence ID" value="nRc.2.0.1.t24679-RA"/>
    <property type="gene ID" value="nRc.2.0.1.g24679"/>
</dbReference>
<organism evidence="1 2">
    <name type="scientific">Romanomermis culicivorax</name>
    <name type="common">Nematode worm</name>
    <dbReference type="NCBI Taxonomy" id="13658"/>
    <lineage>
        <taxon>Eukaryota</taxon>
        <taxon>Metazoa</taxon>
        <taxon>Ecdysozoa</taxon>
        <taxon>Nematoda</taxon>
        <taxon>Enoplea</taxon>
        <taxon>Dorylaimia</taxon>
        <taxon>Mermithida</taxon>
        <taxon>Mermithoidea</taxon>
        <taxon>Mermithidae</taxon>
        <taxon>Romanomermis</taxon>
    </lineage>
</organism>
<sequence length="173" mass="19284">MKNLENFVFQQFSKCGIIAVLTKNDGPLLWASDECGELLTKCFGGTGEWEEFCGMLNNFYLGYGYSKNTAGKGALEIDSMYFSMVGLNQPQPFCDVLEKLGATKDGLADRFITVSAPAYLEGTPDSIVWPDAILNRPKDWLLIALSYIYDEHSVNGAIQYKFSEEALEELKAF</sequence>
<evidence type="ECO:0000313" key="2">
    <source>
        <dbReference type="WBParaSite" id="nRc.2.0.1.t24679-RA"/>
    </source>
</evidence>